<feature type="domain" description="Anaphase-promoting complex subunit 5" evidence="2">
    <location>
        <begin position="795"/>
        <end position="875"/>
    </location>
</feature>
<dbReference type="InterPro" id="IPR019734">
    <property type="entry name" value="TPR_rpt"/>
</dbReference>
<dbReference type="Proteomes" id="UP000279275">
    <property type="component" value="Unassembled WGS sequence"/>
</dbReference>
<dbReference type="PANTHER" id="PTHR10098">
    <property type="entry name" value="RAPSYN-RELATED"/>
    <property type="match status" value="1"/>
</dbReference>
<evidence type="ECO:0000313" key="4">
    <source>
        <dbReference type="Proteomes" id="UP000279275"/>
    </source>
</evidence>
<dbReference type="PRINTS" id="PR00364">
    <property type="entry name" value="DISEASERSIST"/>
</dbReference>
<reference evidence="3 4" key="1">
    <citation type="submission" date="2018-10" db="EMBL/GenBank/DDBJ databases">
        <title>Isolation from cow dung.</title>
        <authorList>
            <person name="Ling L."/>
        </authorList>
    </citation>
    <scope>NUCLEOTIDE SEQUENCE [LARGE SCALE GENOMIC DNA]</scope>
    <source>
        <strain evidence="3 4">NEAU-LL90</strain>
    </source>
</reference>
<gene>
    <name evidence="3" type="ORF">EBN03_05150</name>
</gene>
<evidence type="ECO:0000313" key="3">
    <source>
        <dbReference type="EMBL" id="RMI35867.1"/>
    </source>
</evidence>
<comment type="caution">
    <text evidence="3">The sequence shown here is derived from an EMBL/GenBank/DDBJ whole genome shotgun (WGS) entry which is preliminary data.</text>
</comment>
<dbReference type="SUPFAM" id="SSF48452">
    <property type="entry name" value="TPR-like"/>
    <property type="match status" value="3"/>
</dbReference>
<dbReference type="EMBL" id="RFFH01000001">
    <property type="protein sequence ID" value="RMI35867.1"/>
    <property type="molecule type" value="Genomic_DNA"/>
</dbReference>
<dbReference type="Pfam" id="PF12862">
    <property type="entry name" value="ANAPC5"/>
    <property type="match status" value="1"/>
</dbReference>
<dbReference type="Pfam" id="PF13374">
    <property type="entry name" value="TPR_10"/>
    <property type="match status" value="1"/>
</dbReference>
<proteinExistence type="predicted"/>
<accession>A0A3M2LE91</accession>
<dbReference type="InterPro" id="IPR027417">
    <property type="entry name" value="P-loop_NTPase"/>
</dbReference>
<dbReference type="OrthoDB" id="581105at2"/>
<dbReference type="SMART" id="SM00028">
    <property type="entry name" value="TPR"/>
    <property type="match status" value="10"/>
</dbReference>
<dbReference type="GO" id="GO:0043531">
    <property type="term" value="F:ADP binding"/>
    <property type="evidence" value="ECO:0007669"/>
    <property type="project" value="InterPro"/>
</dbReference>
<sequence>MRNTRARLPGTRGLPTIQRVSDWRSGRNVPAKFASLQPVLTTLNHQARQRPGVQPGDLLSTTVWHQLWAAAAAEADESAVRAEPAPAAREIPSARPVVTNTLPHDVNLLVGRDVELERIIETVERGASIYTIDGMPGVGKTALATRAAHRLADRFPDGCFFVSMHAHSPGQPAVRSADVLAGLLIDLGLDPRNIPDSPENRRNLWRSQLVGKRVLLVLDDAADPEQIEPLLPNGPGCLTLITSRRRLVALDGARSAALPTLDADRATELFFALAGRTQTDADRAAVAEIVALCGCLPLAIVLLAGRLAHHSTWTIAETAAELAAASDRLGELEAGQRAVQAAFTMSYRELPPARQLLFRRLGLHPGPEIDRYAAAVVADITPADARRELNELFTDHLLDEVSGGRYRMHDLLREYAQDLAAADPADDRRDAVDRLLDHYQHLGAIADRHLALGARPGAADDDVELVGAPALANRVQALTWLRTERSNLLACLESAAAQHQSARVVGLTAILSGLLRLDGPWPLATRLHRRAATVAEHSGDRIGTADSLNDLAMIRYALGDYPGTAELVRQALTIYRETGDRIGQAHALGSLGRLGYATGDYPGTADLMRQASAIYLEVGDRTGEAYALAGLGVVRYATGDYPGTAILLEQALRIFRDTGDRLGEAYAVNELGVLRHAIADYAGATEALENALSIHRDLGDRLGEAYALHDLASVRFAVGDYGGAAAIRQQALTIHQEIGDRLGEAYVRNELGVTRLATGDSQGAVARMNEALTIFCEIGDRVGEAYTHHSLGMVSYSTGEYTAATEGMTRALAIFTEIGDRVGQGYALIVVGLIRYAGEDFDDADTAFTRALTLFREVGDQVGEAYALCSLGRLRGATGAAAAGSAQLRQALVLFREIGDRVGEAYALTTLARLCFTGGDPAGAADLMEQALEIYVAVGDRFGQAYALGGRAMLHHGAGDFSAAVAATQQASDIFLEIGDRVGQAYTYIALGILRYQDGDYAAATELVERAPEIFREIGDRLGEAYAFMGLGLVRFKSGDYSGAADLVQRMLGLFAEIDQHPGRADMFARIGDLWEEAQGFSPVVAYIDALRLVREVQVRWKKRRVWRDLPVPDTQR</sequence>
<dbReference type="Pfam" id="PF13424">
    <property type="entry name" value="TPR_12"/>
    <property type="match status" value="2"/>
</dbReference>
<dbReference type="AlphaFoldDB" id="A0A3M2LE91"/>
<dbReference type="Pfam" id="PF00931">
    <property type="entry name" value="NB-ARC"/>
    <property type="match status" value="1"/>
</dbReference>
<dbReference type="Gene3D" id="3.40.50.300">
    <property type="entry name" value="P-loop containing nucleotide triphosphate hydrolases"/>
    <property type="match status" value="1"/>
</dbReference>
<organism evidence="3 4">
    <name type="scientific">Nocardia stercoris</name>
    <dbReference type="NCBI Taxonomy" id="2483361"/>
    <lineage>
        <taxon>Bacteria</taxon>
        <taxon>Bacillati</taxon>
        <taxon>Actinomycetota</taxon>
        <taxon>Actinomycetes</taxon>
        <taxon>Mycobacteriales</taxon>
        <taxon>Nocardiaceae</taxon>
        <taxon>Nocardia</taxon>
    </lineage>
</organism>
<feature type="domain" description="NB-ARC" evidence="1">
    <location>
        <begin position="116"/>
        <end position="274"/>
    </location>
</feature>
<name>A0A3M2LE91_9NOCA</name>
<evidence type="ECO:0000259" key="2">
    <source>
        <dbReference type="Pfam" id="PF12862"/>
    </source>
</evidence>
<dbReference type="InterPro" id="IPR011990">
    <property type="entry name" value="TPR-like_helical_dom_sf"/>
</dbReference>
<keyword evidence="4" id="KW-1185">Reference proteome</keyword>
<protein>
    <submittedName>
        <fullName evidence="3">Uncharacterized protein</fullName>
    </submittedName>
</protein>
<dbReference type="SUPFAM" id="SSF52540">
    <property type="entry name" value="P-loop containing nucleoside triphosphate hydrolases"/>
    <property type="match status" value="1"/>
</dbReference>
<dbReference type="PANTHER" id="PTHR10098:SF106">
    <property type="entry name" value="TETRATRICOPEPTIDE REPEAT PROTEIN 28-LIKE PROTEIN"/>
    <property type="match status" value="1"/>
</dbReference>
<evidence type="ECO:0000259" key="1">
    <source>
        <dbReference type="Pfam" id="PF00931"/>
    </source>
</evidence>
<dbReference type="InterPro" id="IPR026000">
    <property type="entry name" value="Apc5_dom"/>
</dbReference>
<dbReference type="InterPro" id="IPR002182">
    <property type="entry name" value="NB-ARC"/>
</dbReference>
<dbReference type="Gene3D" id="1.25.40.10">
    <property type="entry name" value="Tetratricopeptide repeat domain"/>
    <property type="match status" value="3"/>
</dbReference>